<feature type="transmembrane region" description="Helical" evidence="10">
    <location>
        <begin position="76"/>
        <end position="95"/>
    </location>
</feature>
<reference evidence="11" key="1">
    <citation type="submission" date="2021-05" db="EMBL/GenBank/DDBJ databases">
        <title>The genome of the haptophyte Pavlova lutheri (Diacronema luteri, Pavlovales) - a model for lipid biosynthesis in eukaryotic algae.</title>
        <authorList>
            <person name="Hulatt C.J."/>
            <person name="Posewitz M.C."/>
        </authorList>
    </citation>
    <scope>NUCLEOTIDE SEQUENCE</scope>
    <source>
        <strain evidence="11">NIVA-4/92</strain>
    </source>
</reference>
<name>A0A8J5XGC1_DIALT</name>
<sequence>MAVPPRGTALEAATSYVLGIATGAALIPALLDGGLLHWTAYLVILFFFHQVEYLLTAAYRPDTLSFDNFLLNHSTAYHAAVLICWVEFWCEWWLFSSSWKRPGAVSAIGLAMTVGALFTRSLAMRTAGANFSHLIETEKRPKHQLVQSGVYRYLRHPAYFGFFWFSVGTQVLLVNPVGCMLYALASWKFFAERIPYEEALLHDFFPGEYTRYCARTVIGIPFVQGHAARTRVPD</sequence>
<evidence type="ECO:0000256" key="5">
    <source>
        <dbReference type="ARBA" id="ARBA00022679"/>
    </source>
</evidence>
<comment type="catalytic activity">
    <reaction evidence="10">
        <text>[protein]-C-terminal S-[(2E,6E)-farnesyl]-L-cysteine + S-adenosyl-L-methionine = [protein]-C-terminal S-[(2E,6E)-farnesyl]-L-cysteine methyl ester + S-adenosyl-L-homocysteine</text>
        <dbReference type="Rhea" id="RHEA:21672"/>
        <dbReference type="Rhea" id="RHEA-COMP:12125"/>
        <dbReference type="Rhea" id="RHEA-COMP:12126"/>
        <dbReference type="ChEBI" id="CHEBI:57856"/>
        <dbReference type="ChEBI" id="CHEBI:59789"/>
        <dbReference type="ChEBI" id="CHEBI:90510"/>
        <dbReference type="ChEBI" id="CHEBI:90511"/>
        <dbReference type="EC" id="2.1.1.100"/>
    </reaction>
</comment>
<keyword evidence="7 10" id="KW-0812">Transmembrane</keyword>
<keyword evidence="12" id="KW-1185">Reference proteome</keyword>
<dbReference type="PANTHER" id="PTHR12714:SF9">
    <property type="entry name" value="PROTEIN-S-ISOPRENYLCYSTEINE O-METHYLTRANSFERASE"/>
    <property type="match status" value="1"/>
</dbReference>
<proteinExistence type="inferred from homology"/>
<feature type="transmembrane region" description="Helical" evidence="10">
    <location>
        <begin position="12"/>
        <end position="31"/>
    </location>
</feature>
<keyword evidence="4 10" id="KW-0489">Methyltransferase</keyword>
<dbReference type="OrthoDB" id="422086at2759"/>
<dbReference type="OMA" id="IKREEAY"/>
<keyword evidence="8 10" id="KW-1133">Transmembrane helix</keyword>
<dbReference type="EC" id="2.1.1.100" evidence="3 10"/>
<evidence type="ECO:0000256" key="3">
    <source>
        <dbReference type="ARBA" id="ARBA00012151"/>
    </source>
</evidence>
<dbReference type="EMBL" id="JAGTXO010000012">
    <property type="protein sequence ID" value="KAG8464641.1"/>
    <property type="molecule type" value="Genomic_DNA"/>
</dbReference>
<evidence type="ECO:0000256" key="9">
    <source>
        <dbReference type="ARBA" id="ARBA00023136"/>
    </source>
</evidence>
<dbReference type="InterPro" id="IPR025770">
    <property type="entry name" value="PPMT_MeTrfase"/>
</dbReference>
<dbReference type="Pfam" id="PF04140">
    <property type="entry name" value="ICMT"/>
    <property type="match status" value="1"/>
</dbReference>
<comment type="subcellular location">
    <subcellularLocation>
        <location evidence="10">Endoplasmic reticulum membrane</location>
        <topology evidence="10">Multi-pass membrane protein</topology>
    </subcellularLocation>
    <subcellularLocation>
        <location evidence="1">Membrane</location>
        <topology evidence="1">Multi-pass membrane protein</topology>
    </subcellularLocation>
</comment>
<protein>
    <recommendedName>
        <fullName evidence="3 10">Protein-S-isoprenylcysteine O-methyltransferase</fullName>
        <ecNumber evidence="3 10">2.1.1.100</ecNumber>
    </recommendedName>
</protein>
<dbReference type="GO" id="GO:0032259">
    <property type="term" value="P:methylation"/>
    <property type="evidence" value="ECO:0007669"/>
    <property type="project" value="UniProtKB-KW"/>
</dbReference>
<dbReference type="Proteomes" id="UP000751190">
    <property type="component" value="Unassembled WGS sequence"/>
</dbReference>
<dbReference type="AlphaFoldDB" id="A0A8J5XGC1"/>
<organism evidence="11 12">
    <name type="scientific">Diacronema lutheri</name>
    <name type="common">Unicellular marine alga</name>
    <name type="synonym">Monochrysis lutheri</name>
    <dbReference type="NCBI Taxonomy" id="2081491"/>
    <lineage>
        <taxon>Eukaryota</taxon>
        <taxon>Haptista</taxon>
        <taxon>Haptophyta</taxon>
        <taxon>Pavlovophyceae</taxon>
        <taxon>Pavlovales</taxon>
        <taxon>Pavlovaceae</taxon>
        <taxon>Diacronema</taxon>
    </lineage>
</organism>
<evidence type="ECO:0000256" key="2">
    <source>
        <dbReference type="ARBA" id="ARBA00009140"/>
    </source>
</evidence>
<feature type="transmembrane region" description="Helical" evidence="10">
    <location>
        <begin position="102"/>
        <end position="123"/>
    </location>
</feature>
<keyword evidence="9 10" id="KW-0472">Membrane</keyword>
<evidence type="ECO:0000313" key="11">
    <source>
        <dbReference type="EMBL" id="KAG8464641.1"/>
    </source>
</evidence>
<dbReference type="PROSITE" id="PS51564">
    <property type="entry name" value="SAM_ICMT"/>
    <property type="match status" value="1"/>
</dbReference>
<dbReference type="InterPro" id="IPR007269">
    <property type="entry name" value="ICMT_MeTrfase"/>
</dbReference>
<evidence type="ECO:0000256" key="6">
    <source>
        <dbReference type="ARBA" id="ARBA00022691"/>
    </source>
</evidence>
<keyword evidence="10" id="KW-0256">Endoplasmic reticulum</keyword>
<evidence type="ECO:0000256" key="8">
    <source>
        <dbReference type="ARBA" id="ARBA00022989"/>
    </source>
</evidence>
<keyword evidence="5" id="KW-0808">Transferase</keyword>
<evidence type="ECO:0000256" key="1">
    <source>
        <dbReference type="ARBA" id="ARBA00004141"/>
    </source>
</evidence>
<keyword evidence="6 10" id="KW-0949">S-adenosyl-L-methionine</keyword>
<dbReference type="Gene3D" id="1.20.120.1630">
    <property type="match status" value="1"/>
</dbReference>
<feature type="transmembrane region" description="Helical" evidence="10">
    <location>
        <begin position="162"/>
        <end position="185"/>
    </location>
</feature>
<dbReference type="PANTHER" id="PTHR12714">
    <property type="entry name" value="PROTEIN-S ISOPRENYLCYSTEINE O-METHYLTRANSFERASE"/>
    <property type="match status" value="1"/>
</dbReference>
<evidence type="ECO:0000256" key="4">
    <source>
        <dbReference type="ARBA" id="ARBA00022603"/>
    </source>
</evidence>
<dbReference type="GO" id="GO:0004671">
    <property type="term" value="F:protein C-terminal S-isoprenylcysteine carboxyl O-methyltransferase activity"/>
    <property type="evidence" value="ECO:0007669"/>
    <property type="project" value="UniProtKB-EC"/>
</dbReference>
<comment type="caution">
    <text evidence="11">The sequence shown here is derived from an EMBL/GenBank/DDBJ whole genome shotgun (WGS) entry which is preliminary data.</text>
</comment>
<accession>A0A8J5XGC1</accession>
<gene>
    <name evidence="11" type="ORF">KFE25_010009</name>
</gene>
<comment type="similarity">
    <text evidence="2 10">Belongs to the class VI-like SAM-binding methyltransferase superfamily. Isoprenylcysteine carboxyl methyltransferase family.</text>
</comment>
<evidence type="ECO:0000256" key="10">
    <source>
        <dbReference type="RuleBase" id="RU362022"/>
    </source>
</evidence>
<dbReference type="GO" id="GO:0005789">
    <property type="term" value="C:endoplasmic reticulum membrane"/>
    <property type="evidence" value="ECO:0007669"/>
    <property type="project" value="UniProtKB-SubCell"/>
</dbReference>
<evidence type="ECO:0000313" key="12">
    <source>
        <dbReference type="Proteomes" id="UP000751190"/>
    </source>
</evidence>
<feature type="transmembrane region" description="Helical" evidence="10">
    <location>
        <begin position="38"/>
        <end position="56"/>
    </location>
</feature>
<evidence type="ECO:0000256" key="7">
    <source>
        <dbReference type="ARBA" id="ARBA00022692"/>
    </source>
</evidence>